<reference evidence="1 2" key="1">
    <citation type="submission" date="2019-10" db="EMBL/GenBank/DDBJ databases">
        <authorList>
            <person name="Palmer J.M."/>
        </authorList>
    </citation>
    <scope>NUCLEOTIDE SEQUENCE [LARGE SCALE GENOMIC DNA]</scope>
    <source>
        <strain evidence="1 2">TWF694</strain>
    </source>
</reference>
<name>A0AAV9WUK4_9PEZI</name>
<evidence type="ECO:0000313" key="1">
    <source>
        <dbReference type="EMBL" id="KAK6525431.1"/>
    </source>
</evidence>
<accession>A0AAV9WUK4</accession>
<dbReference type="AlphaFoldDB" id="A0AAV9WUK4"/>
<keyword evidence="2" id="KW-1185">Reference proteome</keyword>
<dbReference type="Proteomes" id="UP001365542">
    <property type="component" value="Unassembled WGS sequence"/>
</dbReference>
<organism evidence="1 2">
    <name type="scientific">Orbilia ellipsospora</name>
    <dbReference type="NCBI Taxonomy" id="2528407"/>
    <lineage>
        <taxon>Eukaryota</taxon>
        <taxon>Fungi</taxon>
        <taxon>Dikarya</taxon>
        <taxon>Ascomycota</taxon>
        <taxon>Pezizomycotina</taxon>
        <taxon>Orbiliomycetes</taxon>
        <taxon>Orbiliales</taxon>
        <taxon>Orbiliaceae</taxon>
        <taxon>Orbilia</taxon>
    </lineage>
</organism>
<dbReference type="Gene3D" id="2.120.10.70">
    <property type="entry name" value="Fucose-specific lectin"/>
    <property type="match status" value="1"/>
</dbReference>
<sequence>MAKDRLLKTSSFTGVNVFEQNLGKLYMNIYCQSESGAIYCLNYLYKHRGRMVPNPIWNAKRVEILITGSMAPLIGTPLASVVHMDRQFNPIIHLFFIGKDHFVQEFVWIDGEVKWTKSLAIKTAPDSRLSVTSSSVTSDVTCLRLFCQSPSGKIEEYKGIYSTLSQRAPGDNINSNPITVWEKGQTLDFSHSNSNAIPLPGTDLAFVTDGTKDDMNSYGYWQTTEGTVKQFIYDGTSWKMGDFIIRGAPLHTAMTAAFLNVCGKRTPRLFYVGNLLEDPGADGLVMKAQAEILGDAICSKPVDCNSRIFGIQTDVGFYVFTVDGVGFKPHGFPWGNVEPFMSDSCCIQDSIKVYGLETSWERRL</sequence>
<dbReference type="EMBL" id="JAVHJO010000017">
    <property type="protein sequence ID" value="KAK6525431.1"/>
    <property type="molecule type" value="Genomic_DNA"/>
</dbReference>
<evidence type="ECO:0000313" key="2">
    <source>
        <dbReference type="Proteomes" id="UP001365542"/>
    </source>
</evidence>
<comment type="caution">
    <text evidence="1">The sequence shown here is derived from an EMBL/GenBank/DDBJ whole genome shotgun (WGS) entry which is preliminary data.</text>
</comment>
<gene>
    <name evidence="1" type="ORF">TWF694_005569</name>
</gene>
<dbReference type="SUPFAM" id="SSF89372">
    <property type="entry name" value="Fucose-specific lectin"/>
    <property type="match status" value="2"/>
</dbReference>
<proteinExistence type="predicted"/>
<protein>
    <submittedName>
        <fullName evidence="1">Uncharacterized protein</fullName>
    </submittedName>
</protein>